<dbReference type="InterPro" id="IPR057326">
    <property type="entry name" value="KR_dom"/>
</dbReference>
<comment type="similarity">
    <text evidence="1">Belongs to the short-chain dehydrogenases/reductases (SDR) family.</text>
</comment>
<dbReference type="InterPro" id="IPR002347">
    <property type="entry name" value="SDR_fam"/>
</dbReference>
<name>A0A2P2E591_9LEPT</name>
<accession>A0A2P2E591</accession>
<dbReference type="SUPFAM" id="SSF51735">
    <property type="entry name" value="NAD(P)-binding Rossmann-fold domains"/>
    <property type="match status" value="1"/>
</dbReference>
<dbReference type="FunFam" id="3.40.50.720:FF:000084">
    <property type="entry name" value="Short-chain dehydrogenase reductase"/>
    <property type="match status" value="1"/>
</dbReference>
<evidence type="ECO:0000313" key="6">
    <source>
        <dbReference type="Proteomes" id="UP000245133"/>
    </source>
</evidence>
<proteinExistence type="inferred from homology"/>
<organism evidence="5 6">
    <name type="scientific">Leptospira ryugenii</name>
    <dbReference type="NCBI Taxonomy" id="1917863"/>
    <lineage>
        <taxon>Bacteria</taxon>
        <taxon>Pseudomonadati</taxon>
        <taxon>Spirochaetota</taxon>
        <taxon>Spirochaetia</taxon>
        <taxon>Leptospirales</taxon>
        <taxon>Leptospiraceae</taxon>
        <taxon>Leptospira</taxon>
    </lineage>
</organism>
<dbReference type="InterPro" id="IPR020904">
    <property type="entry name" value="Sc_DH/Rdtase_CS"/>
</dbReference>
<evidence type="ECO:0000256" key="1">
    <source>
        <dbReference type="ARBA" id="ARBA00006484"/>
    </source>
</evidence>
<comment type="caution">
    <text evidence="5">The sequence shown here is derived from an EMBL/GenBank/DDBJ whole genome shotgun (WGS) entry which is preliminary data.</text>
</comment>
<dbReference type="Proteomes" id="UP000245133">
    <property type="component" value="Unassembled WGS sequence"/>
</dbReference>
<feature type="domain" description="Ketoreductase" evidence="4">
    <location>
        <begin position="7"/>
        <end position="193"/>
    </location>
</feature>
<dbReference type="OrthoDB" id="9803333at2"/>
<dbReference type="PRINTS" id="PR00081">
    <property type="entry name" value="GDHRDH"/>
</dbReference>
<dbReference type="EMBL" id="BFBB01000009">
    <property type="protein sequence ID" value="GBF52037.1"/>
    <property type="molecule type" value="Genomic_DNA"/>
</dbReference>
<dbReference type="CDD" id="cd05233">
    <property type="entry name" value="SDR_c"/>
    <property type="match status" value="1"/>
</dbReference>
<protein>
    <submittedName>
        <fullName evidence="5">Short-chain alcohol dehydrogenase</fullName>
    </submittedName>
</protein>
<evidence type="ECO:0000256" key="3">
    <source>
        <dbReference type="ARBA" id="ARBA00023027"/>
    </source>
</evidence>
<dbReference type="PANTHER" id="PTHR24321:SF8">
    <property type="entry name" value="ESTRADIOL 17-BETA-DEHYDROGENASE 8-RELATED"/>
    <property type="match status" value="1"/>
</dbReference>
<dbReference type="AlphaFoldDB" id="A0A2P2E591"/>
<dbReference type="GO" id="GO:0016491">
    <property type="term" value="F:oxidoreductase activity"/>
    <property type="evidence" value="ECO:0007669"/>
    <property type="project" value="UniProtKB-KW"/>
</dbReference>
<dbReference type="NCBIfam" id="NF005559">
    <property type="entry name" value="PRK07231.1"/>
    <property type="match status" value="1"/>
</dbReference>
<reference evidence="5 6" key="1">
    <citation type="submission" date="2018-02" db="EMBL/GenBank/DDBJ databases">
        <title>Novel Leptospira species isolated from soil and water in Japan.</title>
        <authorList>
            <person name="Nakao R."/>
            <person name="Masuzawa T."/>
        </authorList>
    </citation>
    <scope>NUCLEOTIDE SEQUENCE [LARGE SCALE GENOMIC DNA]</scope>
    <source>
        <strain evidence="5 6">YH101</strain>
    </source>
</reference>
<dbReference type="SMART" id="SM00822">
    <property type="entry name" value="PKS_KR"/>
    <property type="match status" value="1"/>
</dbReference>
<dbReference type="PROSITE" id="PS00061">
    <property type="entry name" value="ADH_SHORT"/>
    <property type="match status" value="1"/>
</dbReference>
<gene>
    <name evidence="5" type="ORF">LPTSP4_35750</name>
</gene>
<dbReference type="InterPro" id="IPR036291">
    <property type="entry name" value="NAD(P)-bd_dom_sf"/>
</dbReference>
<dbReference type="RefSeq" id="WP_108978415.1">
    <property type="nucleotide sequence ID" value="NZ_BFBB01000009.1"/>
</dbReference>
<dbReference type="PRINTS" id="PR00080">
    <property type="entry name" value="SDRFAMILY"/>
</dbReference>
<dbReference type="Gene3D" id="3.40.50.720">
    <property type="entry name" value="NAD(P)-binding Rossmann-like Domain"/>
    <property type="match status" value="1"/>
</dbReference>
<sequence>MESFKDKTVLVTGGTQGMGLVVAQHFLRAGAIVFITGRDKEKGKHALGEIIDPKHRLHYLPCDVTNEIQVKEVVNTIIETHGKLDIAFNNAGITSKSHLPLAEFTAEEWKHIIDVNLTGLFYSMKYEIESMLLKGKGVIINNSSVAGLVSLPKQGAYCASKSAVIALTESASIDYAESGIRINAIAPGPILGGMNDLEKLKANPERTAKKLSLTAMKRMGTAEEIAETILWIASDKASFLTGACIPVDGGFSAGKW</sequence>
<dbReference type="Pfam" id="PF13561">
    <property type="entry name" value="adh_short_C2"/>
    <property type="match status" value="1"/>
</dbReference>
<evidence type="ECO:0000313" key="5">
    <source>
        <dbReference type="EMBL" id="GBF52037.1"/>
    </source>
</evidence>
<dbReference type="PANTHER" id="PTHR24321">
    <property type="entry name" value="DEHYDROGENASES, SHORT CHAIN"/>
    <property type="match status" value="1"/>
</dbReference>
<evidence type="ECO:0000256" key="2">
    <source>
        <dbReference type="ARBA" id="ARBA00023002"/>
    </source>
</evidence>
<keyword evidence="2" id="KW-0560">Oxidoreductase</keyword>
<keyword evidence="3" id="KW-0520">NAD</keyword>
<evidence type="ECO:0000259" key="4">
    <source>
        <dbReference type="SMART" id="SM00822"/>
    </source>
</evidence>
<keyword evidence="6" id="KW-1185">Reference proteome</keyword>